<organism evidence="2 3">
    <name type="scientific">Lolium multiflorum</name>
    <name type="common">Italian ryegrass</name>
    <name type="synonym">Lolium perenne subsp. multiflorum</name>
    <dbReference type="NCBI Taxonomy" id="4521"/>
    <lineage>
        <taxon>Eukaryota</taxon>
        <taxon>Viridiplantae</taxon>
        <taxon>Streptophyta</taxon>
        <taxon>Embryophyta</taxon>
        <taxon>Tracheophyta</taxon>
        <taxon>Spermatophyta</taxon>
        <taxon>Magnoliopsida</taxon>
        <taxon>Liliopsida</taxon>
        <taxon>Poales</taxon>
        <taxon>Poaceae</taxon>
        <taxon>BOP clade</taxon>
        <taxon>Pooideae</taxon>
        <taxon>Poodae</taxon>
        <taxon>Poeae</taxon>
        <taxon>Poeae Chloroplast Group 2 (Poeae type)</taxon>
        <taxon>Loliodinae</taxon>
        <taxon>Loliinae</taxon>
        <taxon>Lolium</taxon>
    </lineage>
</organism>
<dbReference type="SUPFAM" id="SSF56672">
    <property type="entry name" value="DNA/RNA polymerases"/>
    <property type="match status" value="1"/>
</dbReference>
<dbReference type="InterPro" id="IPR032567">
    <property type="entry name" value="RTL1-rel"/>
</dbReference>
<dbReference type="Gene3D" id="2.40.70.10">
    <property type="entry name" value="Acid Proteases"/>
    <property type="match status" value="1"/>
</dbReference>
<dbReference type="PANTHER" id="PTHR15503">
    <property type="entry name" value="LDOC1 RELATED"/>
    <property type="match status" value="1"/>
</dbReference>
<feature type="region of interest" description="Disordered" evidence="1">
    <location>
        <begin position="1"/>
        <end position="87"/>
    </location>
</feature>
<accession>A0AAD8RM86</accession>
<dbReference type="EMBL" id="JAUUTY010000005">
    <property type="protein sequence ID" value="KAK1627594.1"/>
    <property type="molecule type" value="Genomic_DNA"/>
</dbReference>
<gene>
    <name evidence="2" type="ORF">QYE76_001909</name>
</gene>
<dbReference type="SUPFAM" id="SSF50630">
    <property type="entry name" value="Acid proteases"/>
    <property type="match status" value="1"/>
</dbReference>
<dbReference type="CDD" id="cd00303">
    <property type="entry name" value="retropepsin_like"/>
    <property type="match status" value="1"/>
</dbReference>
<name>A0AAD8RM86_LOLMU</name>
<evidence type="ECO:0000256" key="1">
    <source>
        <dbReference type="SAM" id="MobiDB-lite"/>
    </source>
</evidence>
<reference evidence="2" key="1">
    <citation type="submission" date="2023-07" db="EMBL/GenBank/DDBJ databases">
        <title>A chromosome-level genome assembly of Lolium multiflorum.</title>
        <authorList>
            <person name="Chen Y."/>
            <person name="Copetti D."/>
            <person name="Kolliker R."/>
            <person name="Studer B."/>
        </authorList>
    </citation>
    <scope>NUCLEOTIDE SEQUENCE</scope>
    <source>
        <strain evidence="2">02402/16</strain>
        <tissue evidence="2">Leaf</tissue>
    </source>
</reference>
<protein>
    <submittedName>
        <fullName evidence="2">Uncharacterized protein</fullName>
    </submittedName>
</protein>
<dbReference type="AlphaFoldDB" id="A0AAD8RM86"/>
<dbReference type="PANTHER" id="PTHR15503:SF22">
    <property type="entry name" value="TRANSPOSON TY3-I GAG POLYPROTEIN"/>
    <property type="match status" value="1"/>
</dbReference>
<feature type="compositionally biased region" description="Polar residues" evidence="1">
    <location>
        <begin position="38"/>
        <end position="47"/>
    </location>
</feature>
<dbReference type="InterPro" id="IPR021109">
    <property type="entry name" value="Peptidase_aspartic_dom_sf"/>
</dbReference>
<evidence type="ECO:0000313" key="2">
    <source>
        <dbReference type="EMBL" id="KAK1627594.1"/>
    </source>
</evidence>
<keyword evidence="3" id="KW-1185">Reference proteome</keyword>
<proteinExistence type="predicted"/>
<dbReference type="Pfam" id="PF08284">
    <property type="entry name" value="RVP_2"/>
    <property type="match status" value="1"/>
</dbReference>
<evidence type="ECO:0000313" key="3">
    <source>
        <dbReference type="Proteomes" id="UP001231189"/>
    </source>
</evidence>
<dbReference type="Proteomes" id="UP001231189">
    <property type="component" value="Unassembled WGS sequence"/>
</dbReference>
<sequence>MEGGVPEGLHQAWPANPRGVESQVDSTKVAPPPKEGGNPTSSGNPTLGQGEGADHPLSQTLAAPPPPPLPQTLSEAPPEISIDTATTPSCCRNSRRSYYFRCPWNGEKDVVFINEPNGEVLPDCGTIKIFYALLKAASDRLLQQREPPLVGFGNLQGESLQGHQCKRQEAQLLTIQVGEFGELLDDEAVHALELLYEPVAQSTPAACCMLSAHATTGSEAPTAFRLPVRVGNKTMLLLLDSGSSHSFVNKIFADSAGLLTVPLPVVSVKVANGQYIKSDTMVPALQWSCQGVVFTTDLTVLELGAYDGVLGKDWLDSFSPMTYYWSENKIEFEHEGKTVMLQGLLPVKNVIAEHMDFETIQQLHSDNEIWSMAVLENWQDLVNDPEALPTSIRAILTEFNDAFAEPQGLPPHRKYDHAVTLTEGASPPNVKPYRYSPMQKDEIERQLKPFTPNYTPVFAELPKTPDLTKGDVVPMEIVDRR</sequence>
<dbReference type="InterPro" id="IPR043502">
    <property type="entry name" value="DNA/RNA_pol_sf"/>
</dbReference>
<comment type="caution">
    <text evidence="2">The sequence shown here is derived from an EMBL/GenBank/DDBJ whole genome shotgun (WGS) entry which is preliminary data.</text>
</comment>